<evidence type="ECO:0008006" key="3">
    <source>
        <dbReference type="Google" id="ProtNLM"/>
    </source>
</evidence>
<protein>
    <recommendedName>
        <fullName evidence="3">Protease inhibitor Inh</fullName>
    </recommendedName>
</protein>
<name>A0A8J2ZI82_9RHOB</name>
<accession>A0A8J2ZI82</accession>
<sequence>MIRDVFLPGVLMALTQLTVCSPQDQSAPVELTAIPAEMHGRWGLVEADCEPGRDDAKGLMEVTGDTLTFYESRGTLGPILEGEEGRIAARFAFEGEGMSWDRDITLTLGEEGKTLTRSEADPEAGPVNLAYSRCETSA</sequence>
<dbReference type="AlphaFoldDB" id="A0A8J2ZI82"/>
<keyword evidence="2" id="KW-1185">Reference proteome</keyword>
<comment type="caution">
    <text evidence="1">The sequence shown here is derived from an EMBL/GenBank/DDBJ whole genome shotgun (WGS) entry which is preliminary data.</text>
</comment>
<proteinExistence type="predicted"/>
<evidence type="ECO:0000313" key="2">
    <source>
        <dbReference type="Proteomes" id="UP000617145"/>
    </source>
</evidence>
<reference evidence="1" key="1">
    <citation type="journal article" date="2014" name="Int. J. Syst. Evol. Microbiol.">
        <title>Complete genome sequence of Corynebacterium casei LMG S-19264T (=DSM 44701T), isolated from a smear-ripened cheese.</title>
        <authorList>
            <consortium name="US DOE Joint Genome Institute (JGI-PGF)"/>
            <person name="Walter F."/>
            <person name="Albersmeier A."/>
            <person name="Kalinowski J."/>
            <person name="Ruckert C."/>
        </authorList>
    </citation>
    <scope>NUCLEOTIDE SEQUENCE</scope>
    <source>
        <strain evidence="1">CGMCC 1.15762</strain>
    </source>
</reference>
<dbReference type="Proteomes" id="UP000617145">
    <property type="component" value="Unassembled WGS sequence"/>
</dbReference>
<organism evidence="1 2">
    <name type="scientific">Salipiger pallidus</name>
    <dbReference type="NCBI Taxonomy" id="1775170"/>
    <lineage>
        <taxon>Bacteria</taxon>
        <taxon>Pseudomonadati</taxon>
        <taxon>Pseudomonadota</taxon>
        <taxon>Alphaproteobacteria</taxon>
        <taxon>Rhodobacterales</taxon>
        <taxon>Roseobacteraceae</taxon>
        <taxon>Salipiger</taxon>
    </lineage>
</organism>
<gene>
    <name evidence="1" type="ORF">GCM10011415_14060</name>
</gene>
<evidence type="ECO:0000313" key="1">
    <source>
        <dbReference type="EMBL" id="GGG68106.1"/>
    </source>
</evidence>
<reference evidence="1" key="2">
    <citation type="submission" date="2020-09" db="EMBL/GenBank/DDBJ databases">
        <authorList>
            <person name="Sun Q."/>
            <person name="Zhou Y."/>
        </authorList>
    </citation>
    <scope>NUCLEOTIDE SEQUENCE</scope>
    <source>
        <strain evidence="1">CGMCC 1.15762</strain>
    </source>
</reference>
<dbReference type="RefSeq" id="WP_229672975.1">
    <property type="nucleotide sequence ID" value="NZ_BMJV01000002.1"/>
</dbReference>
<dbReference type="EMBL" id="BMJV01000002">
    <property type="protein sequence ID" value="GGG68106.1"/>
    <property type="molecule type" value="Genomic_DNA"/>
</dbReference>